<dbReference type="Proteomes" id="UP000623795">
    <property type="component" value="Unassembled WGS sequence"/>
</dbReference>
<evidence type="ECO:0000259" key="1">
    <source>
        <dbReference type="Pfam" id="PF03886"/>
    </source>
</evidence>
<dbReference type="InterPro" id="IPR005586">
    <property type="entry name" value="ABC_trans_aux"/>
</dbReference>
<protein>
    <recommendedName>
        <fullName evidence="1">ABC-type transport auxiliary lipoprotein component domain-containing protein</fullName>
    </recommendedName>
</protein>
<reference evidence="2 3" key="1">
    <citation type="submission" date="2019-12" db="EMBL/GenBank/DDBJ databases">
        <title>Comparative genomics gives insights into the taxonomy of the Azoarcus-Aromatoleum group and reveals separate origins of nif in the plant-associated Azoarcus and non-plant-associated Aromatoleum sub-groups.</title>
        <authorList>
            <person name="Lafos M."/>
            <person name="Maluk M."/>
            <person name="Batista M."/>
            <person name="Junghare M."/>
            <person name="Carmona M."/>
            <person name="Faoro H."/>
            <person name="Cruz L.M."/>
            <person name="Battistoni F."/>
            <person name="De Souza E."/>
            <person name="Pedrosa F."/>
            <person name="Chen W.-M."/>
            <person name="Poole P.S."/>
            <person name="Dixon R.A."/>
            <person name="James E.K."/>
        </authorList>
    </citation>
    <scope>NUCLEOTIDE SEQUENCE [LARGE SCALE GENOMIC DNA]</scope>
    <source>
        <strain evidence="2 3">Td21</strain>
    </source>
</reference>
<name>A0ABX1Q1P2_9RHOO</name>
<evidence type="ECO:0000313" key="3">
    <source>
        <dbReference type="Proteomes" id="UP000623795"/>
    </source>
</evidence>
<dbReference type="Pfam" id="PF03886">
    <property type="entry name" value="ABC_trans_aux"/>
    <property type="match status" value="1"/>
</dbReference>
<comment type="caution">
    <text evidence="2">The sequence shown here is derived from an EMBL/GenBank/DDBJ whole genome shotgun (WGS) entry which is preliminary data.</text>
</comment>
<dbReference type="SUPFAM" id="SSF159594">
    <property type="entry name" value="XCC0632-like"/>
    <property type="match status" value="1"/>
</dbReference>
<evidence type="ECO:0000313" key="2">
    <source>
        <dbReference type="EMBL" id="NMG45614.1"/>
    </source>
</evidence>
<organism evidence="2 3">
    <name type="scientific">Aromatoleum toluvorans</name>
    <dbReference type="NCBI Taxonomy" id="92002"/>
    <lineage>
        <taxon>Bacteria</taxon>
        <taxon>Pseudomonadati</taxon>
        <taxon>Pseudomonadota</taxon>
        <taxon>Betaproteobacteria</taxon>
        <taxon>Rhodocyclales</taxon>
        <taxon>Rhodocyclaceae</taxon>
        <taxon>Aromatoleum</taxon>
    </lineage>
</organism>
<dbReference type="RefSeq" id="WP_169257447.1">
    <property type="nucleotide sequence ID" value="NZ_WTVN01000033.1"/>
</dbReference>
<sequence>MKLRAWTRAAGTVFILGLGFALGGCGNFPTRPETPASYDLGLAEAVAPGPAVVPAKLEVRAPSWLATSAMQYRLDYRQPARRQAYAESRWAAAPAELLERRLLQAFSMPPSAAAGCRLRLDLDEFAQVFDSAEGSRAVIVARAELLSPRGENVLARRAFDLREPAPSPDARGGVVAFRKAGDRLTREIANWLASADSSTAEVHAACRR</sequence>
<proteinExistence type="predicted"/>
<dbReference type="EMBL" id="WTVN01000033">
    <property type="protein sequence ID" value="NMG45614.1"/>
    <property type="molecule type" value="Genomic_DNA"/>
</dbReference>
<dbReference type="PROSITE" id="PS51257">
    <property type="entry name" value="PROKAR_LIPOPROTEIN"/>
    <property type="match status" value="1"/>
</dbReference>
<keyword evidence="3" id="KW-1185">Reference proteome</keyword>
<dbReference type="Gene3D" id="3.40.50.10610">
    <property type="entry name" value="ABC-type transport auxiliary lipoprotein component"/>
    <property type="match status" value="1"/>
</dbReference>
<gene>
    <name evidence="2" type="ORF">GPA22_18010</name>
</gene>
<accession>A0ABX1Q1P2</accession>
<feature type="domain" description="ABC-type transport auxiliary lipoprotein component" evidence="1">
    <location>
        <begin position="58"/>
        <end position="189"/>
    </location>
</feature>